<dbReference type="CDD" id="cd02238">
    <property type="entry name" value="cupin_KdgF"/>
    <property type="match status" value="1"/>
</dbReference>
<dbReference type="SUPFAM" id="SSF51182">
    <property type="entry name" value="RmlC-like cupins"/>
    <property type="match status" value="1"/>
</dbReference>
<dbReference type="InterPro" id="IPR014710">
    <property type="entry name" value="RmlC-like_jellyroll"/>
</dbReference>
<dbReference type="InterPro" id="IPR013096">
    <property type="entry name" value="Cupin_2"/>
</dbReference>
<dbReference type="EMBL" id="AP027151">
    <property type="protein sequence ID" value="BDV42180.1"/>
    <property type="molecule type" value="Genomic_DNA"/>
</dbReference>
<dbReference type="Pfam" id="PF07883">
    <property type="entry name" value="Cupin_2"/>
    <property type="match status" value="1"/>
</dbReference>
<feature type="domain" description="Cupin type-2" evidence="1">
    <location>
        <begin position="33"/>
        <end position="92"/>
    </location>
</feature>
<organism evidence="2 3">
    <name type="scientific">Geotalea uraniireducens</name>
    <dbReference type="NCBI Taxonomy" id="351604"/>
    <lineage>
        <taxon>Bacteria</taxon>
        <taxon>Pseudomonadati</taxon>
        <taxon>Thermodesulfobacteriota</taxon>
        <taxon>Desulfuromonadia</taxon>
        <taxon>Geobacterales</taxon>
        <taxon>Geobacteraceae</taxon>
        <taxon>Geotalea</taxon>
    </lineage>
</organism>
<sequence length="110" mass="12348">MFVFHEKLAEIAFGYGIRLTDLQGSGAMNALHWQTPAGTISPVHDHPEEQFGYILKGSFEVTIGNETQLLRAGDCYFIPANVPHRFRMMEDSIAIDVFSPRRPVPEPMGE</sequence>
<dbReference type="InterPro" id="IPR011051">
    <property type="entry name" value="RmlC_Cupin_sf"/>
</dbReference>
<protein>
    <recommendedName>
        <fullName evidence="1">Cupin type-2 domain-containing protein</fullName>
    </recommendedName>
</protein>
<dbReference type="InterPro" id="IPR052535">
    <property type="entry name" value="Bacilysin_H2HPP_isomerase"/>
</dbReference>
<gene>
    <name evidence="2" type="ORF">GURASL_11030</name>
</gene>
<evidence type="ECO:0000313" key="3">
    <source>
        <dbReference type="Proteomes" id="UP001317705"/>
    </source>
</evidence>
<reference evidence="2 3" key="1">
    <citation type="submission" date="2022-12" db="EMBL/GenBank/DDBJ databases">
        <title>Polyphasic characterization of Geotalea uranireducens NIT-SL11 newly isolated from a complex of sewage sludge and microbially reduced graphene oxide.</title>
        <authorList>
            <person name="Xie L."/>
            <person name="Yoshida N."/>
            <person name="Meng L."/>
        </authorList>
    </citation>
    <scope>NUCLEOTIDE SEQUENCE [LARGE SCALE GENOMIC DNA]</scope>
    <source>
        <strain evidence="2 3">NIT-SL11</strain>
    </source>
</reference>
<evidence type="ECO:0000259" key="1">
    <source>
        <dbReference type="Pfam" id="PF07883"/>
    </source>
</evidence>
<dbReference type="RefSeq" id="WP_282002473.1">
    <property type="nucleotide sequence ID" value="NZ_AP027151.1"/>
</dbReference>
<evidence type="ECO:0000313" key="2">
    <source>
        <dbReference type="EMBL" id="BDV42180.1"/>
    </source>
</evidence>
<accession>A0ABN6VVQ5</accession>
<proteinExistence type="predicted"/>
<dbReference type="Proteomes" id="UP001317705">
    <property type="component" value="Chromosome"/>
</dbReference>
<dbReference type="PANTHER" id="PTHR40112">
    <property type="entry name" value="H2HPP ISOMERASE"/>
    <property type="match status" value="1"/>
</dbReference>
<dbReference type="Gene3D" id="2.60.120.10">
    <property type="entry name" value="Jelly Rolls"/>
    <property type="match status" value="1"/>
</dbReference>
<name>A0ABN6VVQ5_9BACT</name>
<keyword evidence="3" id="KW-1185">Reference proteome</keyword>
<dbReference type="PANTHER" id="PTHR40112:SF1">
    <property type="entry name" value="H2HPP ISOMERASE"/>
    <property type="match status" value="1"/>
</dbReference>